<reference evidence="1 2" key="1">
    <citation type="submission" date="2015-08" db="EMBL/GenBank/DDBJ databases">
        <title>Next Generation Sequencing and Analysis of the Genome of Puccinia sorghi L Schw, the Causal Agent of Maize Common Rust.</title>
        <authorList>
            <person name="Rochi L."/>
            <person name="Burguener G."/>
            <person name="Darino M."/>
            <person name="Turjanski A."/>
            <person name="Kreff E."/>
            <person name="Dieguez M.J."/>
            <person name="Sacco F."/>
        </authorList>
    </citation>
    <scope>NUCLEOTIDE SEQUENCE [LARGE SCALE GENOMIC DNA]</scope>
    <source>
        <strain evidence="1 2">RO10H11247</strain>
    </source>
</reference>
<keyword evidence="2" id="KW-1185">Reference proteome</keyword>
<dbReference type="VEuPathDB" id="FungiDB:VP01_2570g2"/>
<evidence type="ECO:0000313" key="1">
    <source>
        <dbReference type="EMBL" id="KNZ55827.1"/>
    </source>
</evidence>
<accession>A0A0L6V5L1</accession>
<dbReference type="Proteomes" id="UP000037035">
    <property type="component" value="Unassembled WGS sequence"/>
</dbReference>
<gene>
    <name evidence="1" type="ORF">VP01_2570g2</name>
</gene>
<comment type="caution">
    <text evidence="1">The sequence shown here is derived from an EMBL/GenBank/DDBJ whole genome shotgun (WGS) entry which is preliminary data.</text>
</comment>
<dbReference type="AlphaFoldDB" id="A0A0L6V5L1"/>
<sequence length="86" mass="9814">MSSCSLPLLHPSKKFRSMDKLVRFVIFWVRNHGYGIRKLCSHTEADSKFSRNATPPPASLNARPGDRLNLQSQVLNFRLMTSVELI</sequence>
<dbReference type="OrthoDB" id="10654523at2759"/>
<organism evidence="1 2">
    <name type="scientific">Puccinia sorghi</name>
    <dbReference type="NCBI Taxonomy" id="27349"/>
    <lineage>
        <taxon>Eukaryota</taxon>
        <taxon>Fungi</taxon>
        <taxon>Dikarya</taxon>
        <taxon>Basidiomycota</taxon>
        <taxon>Pucciniomycotina</taxon>
        <taxon>Pucciniomycetes</taxon>
        <taxon>Pucciniales</taxon>
        <taxon>Pucciniaceae</taxon>
        <taxon>Puccinia</taxon>
    </lineage>
</organism>
<evidence type="ECO:0000313" key="2">
    <source>
        <dbReference type="Proteomes" id="UP000037035"/>
    </source>
</evidence>
<dbReference type="EMBL" id="LAVV01007469">
    <property type="protein sequence ID" value="KNZ55827.1"/>
    <property type="molecule type" value="Genomic_DNA"/>
</dbReference>
<protein>
    <submittedName>
        <fullName evidence="1">Uncharacterized protein</fullName>
    </submittedName>
</protein>
<name>A0A0L6V5L1_9BASI</name>
<proteinExistence type="predicted"/>